<evidence type="ECO:0000256" key="1">
    <source>
        <dbReference type="ARBA" id="ARBA00004903"/>
    </source>
</evidence>
<dbReference type="EC" id="1.5.1.3" evidence="3 7"/>
<dbReference type="InterPro" id="IPR024072">
    <property type="entry name" value="DHFR-like_dom_sf"/>
</dbReference>
<feature type="domain" description="DHFR" evidence="8">
    <location>
        <begin position="2"/>
        <end position="163"/>
    </location>
</feature>
<dbReference type="SUPFAM" id="SSF53597">
    <property type="entry name" value="Dihydrofolate reductase-like"/>
    <property type="match status" value="1"/>
</dbReference>
<reference evidence="9 10" key="1">
    <citation type="submission" date="2016-11" db="EMBL/GenBank/DDBJ databases">
        <authorList>
            <person name="Jaros S."/>
            <person name="Januszkiewicz K."/>
            <person name="Wedrychowicz H."/>
        </authorList>
    </citation>
    <scope>NUCLEOTIDE SEQUENCE [LARGE SCALE GENOMIC DNA]</scope>
    <source>
        <strain evidence="9 10">DSM 15970</strain>
    </source>
</reference>
<dbReference type="STRING" id="1122934.SAMN02745691_00505"/>
<evidence type="ECO:0000256" key="2">
    <source>
        <dbReference type="ARBA" id="ARBA00009539"/>
    </source>
</evidence>
<dbReference type="AlphaFoldDB" id="A0A1M6C955"/>
<dbReference type="GO" id="GO:0046452">
    <property type="term" value="P:dihydrofolate metabolic process"/>
    <property type="evidence" value="ECO:0007669"/>
    <property type="project" value="TreeGrafter"/>
</dbReference>
<keyword evidence="10" id="KW-1185">Reference proteome</keyword>
<dbReference type="InterPro" id="IPR001796">
    <property type="entry name" value="DHFR_dom"/>
</dbReference>
<comment type="function">
    <text evidence="7">Key enzyme in folate metabolism. Catalyzes an essential reaction for de novo glycine and purine synthesis, and for DNA precursor synthesis.</text>
</comment>
<dbReference type="InterPro" id="IPR012259">
    <property type="entry name" value="DHFR"/>
</dbReference>
<dbReference type="PIRSF" id="PIRSF000194">
    <property type="entry name" value="DHFR"/>
    <property type="match status" value="1"/>
</dbReference>
<evidence type="ECO:0000256" key="4">
    <source>
        <dbReference type="ARBA" id="ARBA00022563"/>
    </source>
</evidence>
<accession>A0A1M6C955</accession>
<dbReference type="Gene3D" id="3.40.430.10">
    <property type="entry name" value="Dihydrofolate Reductase, subunit A"/>
    <property type="match status" value="1"/>
</dbReference>
<dbReference type="UniPathway" id="UPA00077">
    <property type="reaction ID" value="UER00158"/>
</dbReference>
<dbReference type="GO" id="GO:0005829">
    <property type="term" value="C:cytosol"/>
    <property type="evidence" value="ECO:0007669"/>
    <property type="project" value="TreeGrafter"/>
</dbReference>
<evidence type="ECO:0000256" key="6">
    <source>
        <dbReference type="ARBA" id="ARBA00023002"/>
    </source>
</evidence>
<dbReference type="PROSITE" id="PS51330">
    <property type="entry name" value="DHFR_2"/>
    <property type="match status" value="1"/>
</dbReference>
<dbReference type="GO" id="GO:0050661">
    <property type="term" value="F:NADP binding"/>
    <property type="evidence" value="ECO:0007669"/>
    <property type="project" value="InterPro"/>
</dbReference>
<comment type="similarity">
    <text evidence="2 7">Belongs to the dihydrofolate reductase family.</text>
</comment>
<dbReference type="Proteomes" id="UP000184342">
    <property type="component" value="Unassembled WGS sequence"/>
</dbReference>
<dbReference type="PRINTS" id="PR00070">
    <property type="entry name" value="DHFR"/>
</dbReference>
<evidence type="ECO:0000259" key="8">
    <source>
        <dbReference type="PROSITE" id="PS51330"/>
    </source>
</evidence>
<evidence type="ECO:0000256" key="5">
    <source>
        <dbReference type="ARBA" id="ARBA00022857"/>
    </source>
</evidence>
<protein>
    <recommendedName>
        <fullName evidence="3 7">Dihydrofolate reductase</fullName>
        <ecNumber evidence="3 7">1.5.1.3</ecNumber>
    </recommendedName>
</protein>
<dbReference type="GO" id="GO:0006730">
    <property type="term" value="P:one-carbon metabolic process"/>
    <property type="evidence" value="ECO:0007669"/>
    <property type="project" value="UniProtKB-KW"/>
</dbReference>
<evidence type="ECO:0000313" key="9">
    <source>
        <dbReference type="EMBL" id="SHI57433.1"/>
    </source>
</evidence>
<dbReference type="EMBL" id="FQYT01000004">
    <property type="protein sequence ID" value="SHI57433.1"/>
    <property type="molecule type" value="Genomic_DNA"/>
</dbReference>
<evidence type="ECO:0000256" key="3">
    <source>
        <dbReference type="ARBA" id="ARBA00012856"/>
    </source>
</evidence>
<dbReference type="CDD" id="cd00209">
    <property type="entry name" value="DHFR"/>
    <property type="match status" value="1"/>
</dbReference>
<dbReference type="GO" id="GO:0004146">
    <property type="term" value="F:dihydrofolate reductase activity"/>
    <property type="evidence" value="ECO:0007669"/>
    <property type="project" value="UniProtKB-EC"/>
</dbReference>
<dbReference type="PANTHER" id="PTHR48069:SF3">
    <property type="entry name" value="DIHYDROFOLATE REDUCTASE"/>
    <property type="match status" value="1"/>
</dbReference>
<keyword evidence="6 7" id="KW-0560">Oxidoreductase</keyword>
<gene>
    <name evidence="9" type="ORF">SAMN02745691_00505</name>
</gene>
<evidence type="ECO:0000313" key="10">
    <source>
        <dbReference type="Proteomes" id="UP000184342"/>
    </source>
</evidence>
<sequence length="165" mass="19248">MDIEIIVAVDRNWGIGKKGDLLVKIPDDIQYFKSVTTGNVVVMGRRTFESLPNRKPLPDRVNIIVTKNTDYKVEGATVVHSVEEALEEVKKYPDKKIYNIGGGRLFNAMLEYCNVAYVTYIDYAYDADTYFPNLDKMPEWILEHQGEEKTYFDLTYVFRKYVRRK</sequence>
<dbReference type="Pfam" id="PF00186">
    <property type="entry name" value="DHFR_1"/>
    <property type="match status" value="1"/>
</dbReference>
<dbReference type="GO" id="GO:0046655">
    <property type="term" value="P:folic acid metabolic process"/>
    <property type="evidence" value="ECO:0007669"/>
    <property type="project" value="TreeGrafter"/>
</dbReference>
<dbReference type="PANTHER" id="PTHR48069">
    <property type="entry name" value="DIHYDROFOLATE REDUCTASE"/>
    <property type="match status" value="1"/>
</dbReference>
<organism evidence="9 10">
    <name type="scientific">Parasporobacterium paucivorans DSM 15970</name>
    <dbReference type="NCBI Taxonomy" id="1122934"/>
    <lineage>
        <taxon>Bacteria</taxon>
        <taxon>Bacillati</taxon>
        <taxon>Bacillota</taxon>
        <taxon>Clostridia</taxon>
        <taxon>Lachnospirales</taxon>
        <taxon>Lachnospiraceae</taxon>
        <taxon>Parasporobacterium</taxon>
    </lineage>
</organism>
<comment type="catalytic activity">
    <reaction evidence="7">
        <text>(6S)-5,6,7,8-tetrahydrofolate + NADP(+) = 7,8-dihydrofolate + NADPH + H(+)</text>
        <dbReference type="Rhea" id="RHEA:15009"/>
        <dbReference type="ChEBI" id="CHEBI:15378"/>
        <dbReference type="ChEBI" id="CHEBI:57451"/>
        <dbReference type="ChEBI" id="CHEBI:57453"/>
        <dbReference type="ChEBI" id="CHEBI:57783"/>
        <dbReference type="ChEBI" id="CHEBI:58349"/>
        <dbReference type="EC" id="1.5.1.3"/>
    </reaction>
</comment>
<keyword evidence="4 7" id="KW-0554">One-carbon metabolism</keyword>
<proteinExistence type="inferred from homology"/>
<dbReference type="GO" id="GO:0046654">
    <property type="term" value="P:tetrahydrofolate biosynthetic process"/>
    <property type="evidence" value="ECO:0007669"/>
    <property type="project" value="UniProtKB-UniPathway"/>
</dbReference>
<keyword evidence="5 7" id="KW-0521">NADP</keyword>
<comment type="pathway">
    <text evidence="1 7">Cofactor biosynthesis; tetrahydrofolate biosynthesis; 5,6,7,8-tetrahydrofolate from 7,8-dihydrofolate: step 1/1.</text>
</comment>
<evidence type="ECO:0000256" key="7">
    <source>
        <dbReference type="PIRNR" id="PIRNR000194"/>
    </source>
</evidence>
<name>A0A1M6C955_9FIRM</name>